<organism evidence="1">
    <name type="scientific">Cacopsylla melanoneura</name>
    <dbReference type="NCBI Taxonomy" id="428564"/>
    <lineage>
        <taxon>Eukaryota</taxon>
        <taxon>Metazoa</taxon>
        <taxon>Ecdysozoa</taxon>
        <taxon>Arthropoda</taxon>
        <taxon>Hexapoda</taxon>
        <taxon>Insecta</taxon>
        <taxon>Pterygota</taxon>
        <taxon>Neoptera</taxon>
        <taxon>Paraneoptera</taxon>
        <taxon>Hemiptera</taxon>
        <taxon>Sternorrhyncha</taxon>
        <taxon>Psylloidea</taxon>
        <taxon>Psyllidae</taxon>
        <taxon>Psyllinae</taxon>
        <taxon>Cacopsylla</taxon>
    </lineage>
</organism>
<reference evidence="1" key="1">
    <citation type="submission" date="2021-05" db="EMBL/GenBank/DDBJ databases">
        <authorList>
            <person name="Alioto T."/>
            <person name="Alioto T."/>
            <person name="Gomez Garrido J."/>
        </authorList>
    </citation>
    <scope>NUCLEOTIDE SEQUENCE</scope>
</reference>
<accession>A0A8D8W0D4</accession>
<protein>
    <submittedName>
        <fullName evidence="1">Uncharacterized protein</fullName>
    </submittedName>
</protein>
<sequence>MSETGERKRDYFLNKKLNVNNCCWGENVIVKRDYFTRNEGQIQRKRWDIFVGGKRSSVKLATFYNKARVLVNPASVIGMNNFEHSGAITRPNKMKMKIYYILLKAKALFICTFL</sequence>
<dbReference type="AlphaFoldDB" id="A0A8D8W0D4"/>
<proteinExistence type="predicted"/>
<evidence type="ECO:0000313" key="1">
    <source>
        <dbReference type="EMBL" id="CAG6640249.1"/>
    </source>
</evidence>
<dbReference type="EMBL" id="HBUF01110999">
    <property type="protein sequence ID" value="CAG6640249.1"/>
    <property type="molecule type" value="Transcribed_RNA"/>
</dbReference>
<name>A0A8D8W0D4_9HEMI</name>